<evidence type="ECO:0000313" key="5">
    <source>
        <dbReference type="Proteomes" id="UP000199008"/>
    </source>
</evidence>
<dbReference type="GO" id="GO:0016787">
    <property type="term" value="F:hydrolase activity"/>
    <property type="evidence" value="ECO:0007669"/>
    <property type="project" value="UniProtKB-KW"/>
</dbReference>
<name>A0A1G9CPD7_9BACL</name>
<dbReference type="EMBL" id="FNFY01000004">
    <property type="protein sequence ID" value="SDK53324.1"/>
    <property type="molecule type" value="Genomic_DNA"/>
</dbReference>
<keyword evidence="2" id="KW-0378">Hydrolase</keyword>
<dbReference type="FunFam" id="3.90.79.10:FF:000024">
    <property type="entry name" value="ADP-ribose pyrophosphatase"/>
    <property type="match status" value="1"/>
</dbReference>
<evidence type="ECO:0000256" key="2">
    <source>
        <dbReference type="ARBA" id="ARBA00022801"/>
    </source>
</evidence>
<feature type="domain" description="Nudix hydrolase" evidence="3">
    <location>
        <begin position="47"/>
        <end position="174"/>
    </location>
</feature>
<dbReference type="GO" id="GO:0005829">
    <property type="term" value="C:cytosol"/>
    <property type="evidence" value="ECO:0007669"/>
    <property type="project" value="TreeGrafter"/>
</dbReference>
<dbReference type="InterPro" id="IPR000086">
    <property type="entry name" value="NUDIX_hydrolase_dom"/>
</dbReference>
<comment type="cofactor">
    <cofactor evidence="1">
        <name>Mg(2+)</name>
        <dbReference type="ChEBI" id="CHEBI:18420"/>
    </cofactor>
</comment>
<gene>
    <name evidence="4" type="ORF">SAMN05216216_104133</name>
</gene>
<dbReference type="RefSeq" id="WP_092984944.1">
    <property type="nucleotide sequence ID" value="NZ_FNFY01000004.1"/>
</dbReference>
<evidence type="ECO:0000259" key="3">
    <source>
        <dbReference type="PROSITE" id="PS51462"/>
    </source>
</evidence>
<dbReference type="InterPro" id="IPR015797">
    <property type="entry name" value="NUDIX_hydrolase-like_dom_sf"/>
</dbReference>
<dbReference type="Gene3D" id="3.90.79.10">
    <property type="entry name" value="Nucleoside Triphosphate Pyrophosphohydrolase"/>
    <property type="match status" value="1"/>
</dbReference>
<dbReference type="Pfam" id="PF00293">
    <property type="entry name" value="NUDIX"/>
    <property type="match status" value="1"/>
</dbReference>
<dbReference type="PANTHER" id="PTHR11839:SF18">
    <property type="entry name" value="NUDIX HYDROLASE DOMAIN-CONTAINING PROTEIN"/>
    <property type="match status" value="1"/>
</dbReference>
<evidence type="ECO:0000256" key="1">
    <source>
        <dbReference type="ARBA" id="ARBA00001946"/>
    </source>
</evidence>
<dbReference type="STRING" id="576118.SAMN05216216_104133"/>
<dbReference type="GO" id="GO:0006753">
    <property type="term" value="P:nucleoside phosphate metabolic process"/>
    <property type="evidence" value="ECO:0007669"/>
    <property type="project" value="TreeGrafter"/>
</dbReference>
<dbReference type="GO" id="GO:0019693">
    <property type="term" value="P:ribose phosphate metabolic process"/>
    <property type="evidence" value="ECO:0007669"/>
    <property type="project" value="TreeGrafter"/>
</dbReference>
<dbReference type="OrthoDB" id="9806150at2"/>
<evidence type="ECO:0000313" key="4">
    <source>
        <dbReference type="EMBL" id="SDK53324.1"/>
    </source>
</evidence>
<dbReference type="Proteomes" id="UP000199008">
    <property type="component" value="Unassembled WGS sequence"/>
</dbReference>
<accession>A0A1G9CPD7</accession>
<sequence>MTNNESFEHLREKVMNSKEIFNGKIIKVTHDDVLLPNGNVSKREVVHHNGAVAIIAVHEEHLYFVRQYRTPTGEVILEIPAGKVEENEAPDETAKKELKEEIGAVSSDIRKLYEFYTAPGFASELIHLYIAEDIRLEDQALENDEFLDIVKIPLSSLKENLEKGYFRDAKTIIAVQYILSNL</sequence>
<proteinExistence type="predicted"/>
<dbReference type="PROSITE" id="PS51462">
    <property type="entry name" value="NUDIX"/>
    <property type="match status" value="1"/>
</dbReference>
<organism evidence="4 5">
    <name type="scientific">Lacicoccus qingdaonensis</name>
    <dbReference type="NCBI Taxonomy" id="576118"/>
    <lineage>
        <taxon>Bacteria</taxon>
        <taxon>Bacillati</taxon>
        <taxon>Bacillota</taxon>
        <taxon>Bacilli</taxon>
        <taxon>Bacillales</taxon>
        <taxon>Salinicoccaceae</taxon>
        <taxon>Lacicoccus</taxon>
    </lineage>
</organism>
<dbReference type="AlphaFoldDB" id="A0A1G9CPD7"/>
<keyword evidence="5" id="KW-1185">Reference proteome</keyword>
<reference evidence="5" key="1">
    <citation type="submission" date="2016-10" db="EMBL/GenBank/DDBJ databases">
        <authorList>
            <person name="Varghese N."/>
            <person name="Submissions S."/>
        </authorList>
    </citation>
    <scope>NUCLEOTIDE SEQUENCE [LARGE SCALE GENOMIC DNA]</scope>
    <source>
        <strain evidence="5">CGMCC 1.8895</strain>
    </source>
</reference>
<dbReference type="PANTHER" id="PTHR11839">
    <property type="entry name" value="UDP/ADP-SUGAR PYROPHOSPHATASE"/>
    <property type="match status" value="1"/>
</dbReference>
<dbReference type="CDD" id="cd03424">
    <property type="entry name" value="NUDIX_ADPRase_Nudt5_UGPPase_Nudt14"/>
    <property type="match status" value="1"/>
</dbReference>
<dbReference type="SUPFAM" id="SSF55811">
    <property type="entry name" value="Nudix"/>
    <property type="match status" value="1"/>
</dbReference>
<protein>
    <submittedName>
        <fullName evidence="4">ADP-ribose pyrophosphatase</fullName>
    </submittedName>
</protein>